<dbReference type="Proteomes" id="UP001172778">
    <property type="component" value="Unassembled WGS sequence"/>
</dbReference>
<evidence type="ECO:0000313" key="4">
    <source>
        <dbReference type="EMBL" id="MDK2126682.1"/>
    </source>
</evidence>
<keyword evidence="1" id="KW-0808">Transferase</keyword>
<keyword evidence="2" id="KW-0012">Acyltransferase</keyword>
<dbReference type="PANTHER" id="PTHR34069">
    <property type="entry name" value="3-OXOACYL-[ACYL-CARRIER-PROTEIN] SYNTHASE 3"/>
    <property type="match status" value="1"/>
</dbReference>
<keyword evidence="5" id="KW-1185">Reference proteome</keyword>
<name>A0ABT7E2Y7_9NEIS</name>
<comment type="caution">
    <text evidence="4">The sequence shown here is derived from an EMBL/GenBank/DDBJ whole genome shotgun (WGS) entry which is preliminary data.</text>
</comment>
<dbReference type="InterPro" id="IPR013747">
    <property type="entry name" value="ACP_syn_III_C"/>
</dbReference>
<accession>A0ABT7E2Y7</accession>
<protein>
    <submittedName>
        <fullName evidence="4">3-oxoacyl-[acyl-carrier-protein] synthase III C-terminal domain-containing protein</fullName>
    </submittedName>
</protein>
<feature type="domain" description="Beta-ketoacyl-[acyl-carrier-protein] synthase III C-terminal" evidence="3">
    <location>
        <begin position="245"/>
        <end position="332"/>
    </location>
</feature>
<dbReference type="RefSeq" id="WP_284103001.1">
    <property type="nucleotide sequence ID" value="NZ_JARRAF010000046.1"/>
</dbReference>
<evidence type="ECO:0000256" key="1">
    <source>
        <dbReference type="ARBA" id="ARBA00022679"/>
    </source>
</evidence>
<dbReference type="PANTHER" id="PTHR34069:SF2">
    <property type="entry name" value="BETA-KETOACYL-[ACYL-CARRIER-PROTEIN] SYNTHASE III"/>
    <property type="match status" value="1"/>
</dbReference>
<organism evidence="4 5">
    <name type="scientific">Parachitinimonas caeni</name>
    <dbReference type="NCBI Taxonomy" id="3031301"/>
    <lineage>
        <taxon>Bacteria</taxon>
        <taxon>Pseudomonadati</taxon>
        <taxon>Pseudomonadota</taxon>
        <taxon>Betaproteobacteria</taxon>
        <taxon>Neisseriales</taxon>
        <taxon>Chitinibacteraceae</taxon>
        <taxon>Parachitinimonas</taxon>
    </lineage>
</organism>
<gene>
    <name evidence="4" type="ORF">PZA18_21795</name>
</gene>
<reference evidence="4" key="1">
    <citation type="submission" date="2023-03" db="EMBL/GenBank/DDBJ databases">
        <title>Chitinimonas shenzhenensis gen. nov., sp. nov., a novel member of family Burkholderiaceae isolated from activated sludge collected in Shen Zhen, China.</title>
        <authorList>
            <person name="Wang X."/>
        </authorList>
    </citation>
    <scope>NUCLEOTIDE SEQUENCE</scope>
    <source>
        <strain evidence="4">DQS-5</strain>
    </source>
</reference>
<evidence type="ECO:0000259" key="3">
    <source>
        <dbReference type="Pfam" id="PF08541"/>
    </source>
</evidence>
<evidence type="ECO:0000313" key="5">
    <source>
        <dbReference type="Proteomes" id="UP001172778"/>
    </source>
</evidence>
<dbReference type="InterPro" id="IPR016039">
    <property type="entry name" value="Thiolase-like"/>
</dbReference>
<evidence type="ECO:0000256" key="2">
    <source>
        <dbReference type="ARBA" id="ARBA00023315"/>
    </source>
</evidence>
<dbReference type="EMBL" id="JARRAF010000046">
    <property type="protein sequence ID" value="MDK2126682.1"/>
    <property type="molecule type" value="Genomic_DNA"/>
</dbReference>
<dbReference type="Gene3D" id="3.40.47.10">
    <property type="match status" value="2"/>
</dbReference>
<sequence length="334" mass="36025">MKERAYPQLLGLGSYLPVGQVLADDALRQGDCSVQDLQKSGFTAVAVESGLFPADMALQAAARAMAAQDPAALRWLFYSHIHYQGHPRLWSPAAYVQSRLQAGQALSLNTVQGCNALMLSVDLACRLLDHDHEGGQVLCVAADRFNTSGFRRWAADYGIVYGDGAAAARLGYGEEAIADILAIASLAAPELEVMHRHAEPAPEGSFDPDDIRRSKKRFLAEKGLDSLIHATRNSLCRLWEQVATEAGVGRSDIAHLLLPHLGRQLLEENYLPALNLPRARSNIEQGLQIGHLGCADPLVGLSRLLETGCVSGELALLVGAGSGFSWTLCLVRLR</sequence>
<proteinExistence type="predicted"/>
<dbReference type="SUPFAM" id="SSF53901">
    <property type="entry name" value="Thiolase-like"/>
    <property type="match status" value="1"/>
</dbReference>
<dbReference type="Pfam" id="PF08541">
    <property type="entry name" value="ACP_syn_III_C"/>
    <property type="match status" value="1"/>
</dbReference>